<feature type="compositionally biased region" description="Polar residues" evidence="1">
    <location>
        <begin position="372"/>
        <end position="381"/>
    </location>
</feature>
<dbReference type="Proteomes" id="UP000070659">
    <property type="component" value="Unassembled WGS sequence"/>
</dbReference>
<dbReference type="EMBL" id="JYIJ01000013">
    <property type="protein sequence ID" value="KWX04997.1"/>
    <property type="molecule type" value="Genomic_DNA"/>
</dbReference>
<dbReference type="InterPro" id="IPR028908">
    <property type="entry name" value="Tox-PL_dom"/>
</dbReference>
<feature type="compositionally biased region" description="Low complexity" evidence="1">
    <location>
        <begin position="765"/>
        <end position="785"/>
    </location>
</feature>
<sequence>MFEALARQEAERREAAHQEQNQEQHQDQPRLEWRHHGLPPLQYRASAAERAREAQAYAEHMRAVREYAHQHLKPGEQGNIYAHAPVLWDIANGDVGRLMKDEDPRAQVSALTGSEVPPPADTTRPYDQPGGLRRPLLQHQEDLELLLPRNLDGSFQRMPDLLLPSGEVAPWVRAINDGGPQADPTRGQNCVDCTLSFRETWGHARARVAAPRTFDSYANGDVNRVLYGELDGTGRTEDVTGGRYQGLTGDLRNVPPDQARQAVQDAYDAIAKKLLDSGPGAHAFIVTDWAGQGAHQWMAVNQNGKILWVDPQIGLVQDTPPYHHSEKGGLPGDVVGVHAIVCGEDFAPSPLDGYPLSVYSNRPPTPEYLEAQQRTAQGQTGPQPPHQAGSRQPGEAEAPQPSGPLPGHAPGQYWPQQPWAPYPQHQQPVAQFPQQAGQPAPPLPQAAPYAGQPYAGQPAQPGPQQGPWAPQPQTGPRPHASAQPDPWGQGRPHLGQPDPRTQPWAQSGPQPWPPAPGPQQAGQPAPPLPQAAPYAGQPYAGQPAQPGPQHAYQQPGPHAQYGTQYAHQPGPPQHQAQPGPWQYGQQQHAQAGSYAYPAQPGPFHQGQSWQQARYGDPAPPGPYPPPRPMAWQDGQPHAPAQPDPYQGVPHQGQAGPQPYPPQLAPHQQHANWYAHPHQPPVAPQPGPPQYGQQSGPAPHAWQQPSRPHAPAPHQPGPTSYPQAGLHLAPPRHGAPPVEHRDPPRDGFDPRYTPPQGWDALYGLNQDGAQSSQWGSSGNWGSWTQQDAAQFAPTSGEGAPDGDNAQRRRLPDGWEEAPPGGWDNWLQKLSEDLERNNADPQEVQRTDAFGAAAVWFSMDEFREARSYCDSLRNLVFRRGRELLFRGDRRNPVEILGPPEYRGEGFRPLDGKMRQFDLGALVSGGMKTAYVSTSRDFDVAKDRALMQREGRRRDEAAAEDDEYTYVYVIDAPGGIDINQSLEGYEAQAYEQEIAFLGGVNVKWIVGAVRIDKNGKPTGWYPNPHYYGKKP</sequence>
<gene>
    <name evidence="4" type="ORF">TH66_04330</name>
</gene>
<comment type="caution">
    <text evidence="4">The sequence shown here is derived from an EMBL/GenBank/DDBJ whole genome shotgun (WGS) entry which is preliminary data.</text>
</comment>
<evidence type="ECO:0000259" key="2">
    <source>
        <dbReference type="Pfam" id="PF15644"/>
    </source>
</evidence>
<dbReference type="SUPFAM" id="SSF56399">
    <property type="entry name" value="ADP-ribosylation"/>
    <property type="match status" value="1"/>
</dbReference>
<feature type="compositionally biased region" description="Low complexity" evidence="1">
    <location>
        <begin position="409"/>
        <end position="438"/>
    </location>
</feature>
<feature type="compositionally biased region" description="Low complexity" evidence="1">
    <location>
        <begin position="664"/>
        <end position="676"/>
    </location>
</feature>
<feature type="region of interest" description="Disordered" evidence="1">
    <location>
        <begin position="372"/>
        <end position="820"/>
    </location>
</feature>
<reference evidence="4 5" key="1">
    <citation type="submission" date="2015-02" db="EMBL/GenBank/DDBJ databases">
        <title>Physiological reanalysis, assessment of diazotrophy, and genome sequences of multiple isolates of Streptomyces thermoautotrophicus.</title>
        <authorList>
            <person name="MacKellar D.C."/>
            <person name="Lieber L."/>
            <person name="Norman J."/>
            <person name="Bolger A."/>
            <person name="Tobin C."/>
            <person name="Murray J.W."/>
            <person name="Prell J."/>
        </authorList>
    </citation>
    <scope>NUCLEOTIDE SEQUENCE [LARGE SCALE GENOMIC DNA]</scope>
    <source>
        <strain evidence="4 5">UBT1</strain>
    </source>
</reference>
<feature type="region of interest" description="Disordered" evidence="1">
    <location>
        <begin position="1"/>
        <end position="33"/>
    </location>
</feature>
<proteinExistence type="predicted"/>
<evidence type="ECO:0000259" key="3">
    <source>
        <dbReference type="Pfam" id="PF22596"/>
    </source>
</evidence>
<accession>A0A132N4P3</accession>
<evidence type="ECO:0000313" key="4">
    <source>
        <dbReference type="EMBL" id="KWX04997.1"/>
    </source>
</evidence>
<feature type="domain" description="Tox-PL" evidence="2">
    <location>
        <begin position="188"/>
        <end position="314"/>
    </location>
</feature>
<feature type="compositionally biased region" description="Low complexity" evidence="1">
    <location>
        <begin position="531"/>
        <end position="560"/>
    </location>
</feature>
<feature type="compositionally biased region" description="Low complexity" evidence="1">
    <location>
        <begin position="446"/>
        <end position="468"/>
    </location>
</feature>
<organism evidence="4 5">
    <name type="scientific">Carbonactinospora thermoautotrophica</name>
    <dbReference type="NCBI Taxonomy" id="1469144"/>
    <lineage>
        <taxon>Bacteria</taxon>
        <taxon>Bacillati</taxon>
        <taxon>Actinomycetota</taxon>
        <taxon>Actinomycetes</taxon>
        <taxon>Kitasatosporales</taxon>
        <taxon>Carbonactinosporaceae</taxon>
        <taxon>Carbonactinospora</taxon>
    </lineage>
</organism>
<feature type="compositionally biased region" description="Basic and acidic residues" evidence="1">
    <location>
        <begin position="737"/>
        <end position="748"/>
    </location>
</feature>
<feature type="compositionally biased region" description="Pro residues" evidence="1">
    <location>
        <begin position="677"/>
        <end position="688"/>
    </location>
</feature>
<feature type="region of interest" description="Disordered" evidence="1">
    <location>
        <begin position="109"/>
        <end position="133"/>
    </location>
</feature>
<evidence type="ECO:0000313" key="5">
    <source>
        <dbReference type="Proteomes" id="UP000070659"/>
    </source>
</evidence>
<protein>
    <submittedName>
        <fullName evidence="4">Uncharacterized protein</fullName>
    </submittedName>
</protein>
<dbReference type="PATRIC" id="fig|1469144.8.peg.4483"/>
<dbReference type="Pfam" id="PF22596">
    <property type="entry name" value="Scabin-like"/>
    <property type="match status" value="1"/>
</dbReference>
<feature type="domain" description="Pierisin-like" evidence="3">
    <location>
        <begin position="882"/>
        <end position="1023"/>
    </location>
</feature>
<name>A0A132N4P3_9ACTN</name>
<dbReference type="InterPro" id="IPR054695">
    <property type="entry name" value="Pierisin-like_dom"/>
</dbReference>
<evidence type="ECO:0000256" key="1">
    <source>
        <dbReference type="SAM" id="MobiDB-lite"/>
    </source>
</evidence>
<dbReference type="AlphaFoldDB" id="A0A132N4P3"/>
<feature type="compositionally biased region" description="Pro residues" evidence="1">
    <location>
        <begin position="617"/>
        <end position="628"/>
    </location>
</feature>
<dbReference type="Gene3D" id="3.90.210.10">
    <property type="entry name" value="Heat-Labile Enterotoxin, subunit A"/>
    <property type="match status" value="1"/>
</dbReference>
<feature type="compositionally biased region" description="Low complexity" evidence="1">
    <location>
        <begin position="689"/>
        <end position="698"/>
    </location>
</feature>
<dbReference type="Pfam" id="PF15644">
    <property type="entry name" value="Gln_amidase"/>
    <property type="match status" value="1"/>
</dbReference>